<dbReference type="Proteomes" id="UP001162640">
    <property type="component" value="Unassembled WGS sequence"/>
</dbReference>
<organism evidence="2 3">
    <name type="scientific">Triparma laevis f. inornata</name>
    <dbReference type="NCBI Taxonomy" id="1714386"/>
    <lineage>
        <taxon>Eukaryota</taxon>
        <taxon>Sar</taxon>
        <taxon>Stramenopiles</taxon>
        <taxon>Ochrophyta</taxon>
        <taxon>Bolidophyceae</taxon>
        <taxon>Parmales</taxon>
        <taxon>Triparmaceae</taxon>
        <taxon>Triparma</taxon>
    </lineage>
</organism>
<protein>
    <submittedName>
        <fullName evidence="2">Uncharacterized protein</fullName>
    </submittedName>
</protein>
<evidence type="ECO:0000313" key="3">
    <source>
        <dbReference type="Proteomes" id="UP001162640"/>
    </source>
</evidence>
<dbReference type="EMBL" id="BLQM01000350">
    <property type="protein sequence ID" value="GMH84838.1"/>
    <property type="molecule type" value="Genomic_DNA"/>
</dbReference>
<dbReference type="AlphaFoldDB" id="A0A9W7EPH1"/>
<comment type="caution">
    <text evidence="2">The sequence shown here is derived from an EMBL/GenBank/DDBJ whole genome shotgun (WGS) entry which is preliminary data.</text>
</comment>
<proteinExistence type="predicted"/>
<dbReference type="PANTHER" id="PTHR32251">
    <property type="entry name" value="3-OXO-5-ALPHA-STEROID 4-DEHYDROGENASE"/>
    <property type="match status" value="1"/>
</dbReference>
<name>A0A9W7EPH1_9STRA</name>
<feature type="transmembrane region" description="Helical" evidence="1">
    <location>
        <begin position="258"/>
        <end position="284"/>
    </location>
</feature>
<dbReference type="GO" id="GO:0016020">
    <property type="term" value="C:membrane"/>
    <property type="evidence" value="ECO:0007669"/>
    <property type="project" value="TreeGrafter"/>
</dbReference>
<dbReference type="Gene3D" id="1.20.120.1630">
    <property type="match status" value="1"/>
</dbReference>
<reference evidence="3" key="1">
    <citation type="journal article" date="2023" name="Commun. Biol.">
        <title>Genome analysis of Parmales, the sister group of diatoms, reveals the evolutionary specialization of diatoms from phago-mixotrophs to photoautotrophs.</title>
        <authorList>
            <person name="Ban H."/>
            <person name="Sato S."/>
            <person name="Yoshikawa S."/>
            <person name="Yamada K."/>
            <person name="Nakamura Y."/>
            <person name="Ichinomiya M."/>
            <person name="Sato N."/>
            <person name="Blanc-Mathieu R."/>
            <person name="Endo H."/>
            <person name="Kuwata A."/>
            <person name="Ogata H."/>
        </authorList>
    </citation>
    <scope>NUCLEOTIDE SEQUENCE [LARGE SCALE GENOMIC DNA]</scope>
</reference>
<dbReference type="Pfam" id="PF06966">
    <property type="entry name" value="DUF1295"/>
    <property type="match status" value="2"/>
</dbReference>
<accession>A0A9W7EPH1</accession>
<gene>
    <name evidence="2" type="ORF">TL16_g10042</name>
</gene>
<keyword evidence="1" id="KW-0472">Membrane</keyword>
<evidence type="ECO:0000313" key="2">
    <source>
        <dbReference type="EMBL" id="GMH84838.1"/>
    </source>
</evidence>
<dbReference type="PANTHER" id="PTHR32251:SF23">
    <property type="entry name" value="3-OXO-5-ALPHA-STEROID 4-DEHYDROGENASE (DUF1295)"/>
    <property type="match status" value="1"/>
</dbReference>
<sequence length="328" mass="37566">MSAYNICSVSTASGNFSQVDKIWSMTPVLYAWMAVDTSSTRSLLMASLASVWGIRLTWNFNRRGGYEWPPWKGDEDYRWPALRQGIIPGFTTLDKPVPWMIFNLTFISFYQNILLWLTACPSLVVWAVANSNKCSGAKDLNWLDYTAAVLMLTFITIEGVADNQQFAFQTEKYRRKDAGEPLEGDMADGFNQSGLYAVVRKPNYASEQVRILMLIIDRLIKSLRPPYLPTNNSKPTQPPIQTTAPNYYFPKQSIWVCFYFFSVAATGSILNWSVLGCLLLIMLFQGSGWMTELITLKKYPKYAVYMKRVGQYLPLKFLWNKVRGEKRD</sequence>
<keyword evidence="1" id="KW-0812">Transmembrane</keyword>
<evidence type="ECO:0000256" key="1">
    <source>
        <dbReference type="SAM" id="Phobius"/>
    </source>
</evidence>
<keyword evidence="1" id="KW-1133">Transmembrane helix</keyword>
<dbReference type="InterPro" id="IPR010721">
    <property type="entry name" value="UstE-like"/>
</dbReference>